<evidence type="ECO:0000313" key="5">
    <source>
        <dbReference type="Proteomes" id="UP000001882"/>
    </source>
</evidence>
<dbReference type="InterPro" id="IPR041698">
    <property type="entry name" value="Methyltransf_25"/>
</dbReference>
<name>D1Z1D6_METPS</name>
<dbReference type="KEGG" id="mpd:MCP_2436"/>
<dbReference type="Gene3D" id="3.40.50.150">
    <property type="entry name" value="Vaccinia Virus protein VP39"/>
    <property type="match status" value="1"/>
</dbReference>
<dbReference type="EMBL" id="AP011532">
    <property type="protein sequence ID" value="BAI62508.1"/>
    <property type="molecule type" value="Genomic_DNA"/>
</dbReference>
<dbReference type="SUPFAM" id="SSF53335">
    <property type="entry name" value="S-adenosyl-L-methionine-dependent methyltransferases"/>
    <property type="match status" value="1"/>
</dbReference>
<reference evidence="4 5" key="2">
    <citation type="journal article" date="2008" name="Int. J. Syst. Evol. Microbiol.">
        <title>Methanocella paludicola gen. nov., sp. nov., a methane-producing archaeon, the first isolate of the lineage 'Rice Cluster I', and proposal of the new archaeal order Methanocellales ord. nov.</title>
        <authorList>
            <person name="Sakai S."/>
            <person name="Imachi H."/>
            <person name="Hanada S."/>
            <person name="Ohashi A."/>
            <person name="Harada H."/>
            <person name="Kamagata Y."/>
        </authorList>
    </citation>
    <scope>NUCLEOTIDE SEQUENCE [LARGE SCALE GENOMIC DNA]</scope>
    <source>
        <strain evidence="5">DSM 17711 / JCM 13418 / NBRC 101707 / SANAE</strain>
    </source>
</reference>
<gene>
    <name evidence="4" type="ordered locus">MCP_2436</name>
</gene>
<feature type="domain" description="Methyltransferase" evidence="3">
    <location>
        <begin position="47"/>
        <end position="142"/>
    </location>
</feature>
<dbReference type="STRING" id="304371.MCP_2436"/>
<dbReference type="CDD" id="cd02440">
    <property type="entry name" value="AdoMet_MTases"/>
    <property type="match status" value="1"/>
</dbReference>
<dbReference type="PANTHER" id="PTHR43861">
    <property type="entry name" value="TRANS-ACONITATE 2-METHYLTRANSFERASE-RELATED"/>
    <property type="match status" value="1"/>
</dbReference>
<dbReference type="GeneID" id="8682689"/>
<evidence type="ECO:0000256" key="2">
    <source>
        <dbReference type="ARBA" id="ARBA00022679"/>
    </source>
</evidence>
<dbReference type="GO" id="GO:0032259">
    <property type="term" value="P:methylation"/>
    <property type="evidence" value="ECO:0007669"/>
    <property type="project" value="UniProtKB-KW"/>
</dbReference>
<evidence type="ECO:0000313" key="4">
    <source>
        <dbReference type="EMBL" id="BAI62508.1"/>
    </source>
</evidence>
<accession>D1Z1D6</accession>
<dbReference type="GO" id="GO:0008168">
    <property type="term" value="F:methyltransferase activity"/>
    <property type="evidence" value="ECO:0007669"/>
    <property type="project" value="UniProtKB-KW"/>
</dbReference>
<sequence length="256" mass="29419">MNSAESLHRFYSGFAGKYDLFMPWDQRIRRERRFFKYVLDANNVSSVLDCFCGTGFHVDMLSDMGYDVEGIDISPDMVGKAKENLKTKGYDSRVQQGDVKALENKKKYDCVLSMGNSLPHEFGDDNILRALKGMYGALNEGGTCVIHMENFDRLYEDREPFIPSMHRRDGRGTDTFIFAIEYYEKKVVFNILSVIERGGLPEFAVDTVEYYPLKTGRLRELLAEAGFQDIRSYEDFKMSPQGKEGTYDIIMVAKKQ</sequence>
<evidence type="ECO:0000256" key="1">
    <source>
        <dbReference type="ARBA" id="ARBA00022603"/>
    </source>
</evidence>
<evidence type="ECO:0000259" key="3">
    <source>
        <dbReference type="Pfam" id="PF13649"/>
    </source>
</evidence>
<keyword evidence="5" id="KW-1185">Reference proteome</keyword>
<dbReference type="Pfam" id="PF13649">
    <property type="entry name" value="Methyltransf_25"/>
    <property type="match status" value="1"/>
</dbReference>
<dbReference type="PANTHER" id="PTHR43861:SF1">
    <property type="entry name" value="TRANS-ACONITATE 2-METHYLTRANSFERASE"/>
    <property type="match status" value="1"/>
</dbReference>
<dbReference type="InParanoid" id="D1Z1D6"/>
<dbReference type="AlphaFoldDB" id="D1Z1D6"/>
<dbReference type="eggNOG" id="arCOG01791">
    <property type="taxonomic scope" value="Archaea"/>
</dbReference>
<reference evidence="4 5" key="1">
    <citation type="journal article" date="2007" name="Appl. Environ. Microbiol.">
        <title>Isolation of key methanogens for global methane emission from rice paddy fields: a novel isolate affiliated with the clone cluster rice cluster I.</title>
        <authorList>
            <person name="Sakai S."/>
            <person name="Imachi H."/>
            <person name="Sekiguchi Y."/>
            <person name="Ohashi A."/>
            <person name="Harada H."/>
            <person name="Kamagata Y."/>
        </authorList>
    </citation>
    <scope>NUCLEOTIDE SEQUENCE [LARGE SCALE GENOMIC DNA]</scope>
    <source>
        <strain evidence="5">DSM 17711 / JCM 13418 / NBRC 101707 / SANAE</strain>
    </source>
</reference>
<dbReference type="Gene3D" id="2.20.25.110">
    <property type="entry name" value="S-adenosyl-L-methionine-dependent methyltransferases"/>
    <property type="match status" value="1"/>
</dbReference>
<organism evidence="4 5">
    <name type="scientific">Methanocella paludicola (strain DSM 17711 / JCM 13418 / NBRC 101707 / SANAE)</name>
    <dbReference type="NCBI Taxonomy" id="304371"/>
    <lineage>
        <taxon>Archaea</taxon>
        <taxon>Methanobacteriati</taxon>
        <taxon>Methanobacteriota</taxon>
        <taxon>Stenosarchaea group</taxon>
        <taxon>Methanomicrobia</taxon>
        <taxon>Methanocellales</taxon>
        <taxon>Methanocellaceae</taxon>
        <taxon>Methanocella</taxon>
    </lineage>
</organism>
<dbReference type="InterPro" id="IPR029063">
    <property type="entry name" value="SAM-dependent_MTases_sf"/>
</dbReference>
<keyword evidence="1 4" id="KW-0489">Methyltransferase</keyword>
<dbReference type="RefSeq" id="WP_012901182.1">
    <property type="nucleotide sequence ID" value="NC_013665.1"/>
</dbReference>
<protein>
    <submittedName>
        <fullName evidence="4">Methyltransferase</fullName>
    </submittedName>
</protein>
<keyword evidence="2" id="KW-0808">Transferase</keyword>
<reference evidence="5" key="3">
    <citation type="journal article" date="2011" name="PLoS ONE">
        <title>Genome sequence of a mesophilic hydrogenotrophic methanogen Methanocella paludicola, the first cultivated representative of the order Methanocellales.</title>
        <authorList>
            <person name="Sakai S."/>
            <person name="Takaki Y."/>
            <person name="Shimamura S."/>
            <person name="Sekine M."/>
            <person name="Tajima T."/>
            <person name="Kosugi H."/>
            <person name="Ichikawa N."/>
            <person name="Tasumi E."/>
            <person name="Hiraki A.T."/>
            <person name="Shimizu A."/>
            <person name="Kato Y."/>
            <person name="Nishiko R."/>
            <person name="Mori K."/>
            <person name="Fujita N."/>
            <person name="Imachi H."/>
            <person name="Takai K."/>
        </authorList>
    </citation>
    <scope>NUCLEOTIDE SEQUENCE [LARGE SCALE GENOMIC DNA]</scope>
    <source>
        <strain evidence="5">DSM 17711 / JCM 13418 / NBRC 101707 / SANAE</strain>
    </source>
</reference>
<dbReference type="Proteomes" id="UP000001882">
    <property type="component" value="Chromosome"/>
</dbReference>
<proteinExistence type="predicted"/>
<dbReference type="OrthoDB" id="1018at2157"/>